<name>A0ABN9UY78_9DINO</name>
<evidence type="ECO:0000313" key="2">
    <source>
        <dbReference type="Proteomes" id="UP001189429"/>
    </source>
</evidence>
<evidence type="ECO:0000313" key="1">
    <source>
        <dbReference type="EMBL" id="CAK0865233.1"/>
    </source>
</evidence>
<dbReference type="EMBL" id="CAUYUJ010016429">
    <property type="protein sequence ID" value="CAK0865233.1"/>
    <property type="molecule type" value="Genomic_DNA"/>
</dbReference>
<organism evidence="1 2">
    <name type="scientific">Prorocentrum cordatum</name>
    <dbReference type="NCBI Taxonomy" id="2364126"/>
    <lineage>
        <taxon>Eukaryota</taxon>
        <taxon>Sar</taxon>
        <taxon>Alveolata</taxon>
        <taxon>Dinophyceae</taxon>
        <taxon>Prorocentrales</taxon>
        <taxon>Prorocentraceae</taxon>
        <taxon>Prorocentrum</taxon>
    </lineage>
</organism>
<keyword evidence="2" id="KW-1185">Reference proteome</keyword>
<sequence length="219" mass="24132">MADAAWASFLGGGAAEPPRKRRGGGSAEDGDKIKELLSILVKLCLQTKQEVRMLMAVVFICFRVATDSTAAQGVRKAYTIHADRTKGKSGHDEGGPDPWAFIVLLIEASTSEQIEEGDLAKIRTFLAAHPPPSDPRGGPASDELQEAVPCCKLQKMYNSNQVKLFIRVHPKYVELENIVIKHLRGMKCKQYFGQAPRGALERRAQDLFKDLNLDLGEDE</sequence>
<gene>
    <name evidence="1" type="ORF">PCOR1329_LOCUS52814</name>
</gene>
<dbReference type="Proteomes" id="UP001189429">
    <property type="component" value="Unassembled WGS sequence"/>
</dbReference>
<reference evidence="1" key="1">
    <citation type="submission" date="2023-10" db="EMBL/GenBank/DDBJ databases">
        <authorList>
            <person name="Chen Y."/>
            <person name="Shah S."/>
            <person name="Dougan E. K."/>
            <person name="Thang M."/>
            <person name="Chan C."/>
        </authorList>
    </citation>
    <scope>NUCLEOTIDE SEQUENCE [LARGE SCALE GENOMIC DNA]</scope>
</reference>
<proteinExistence type="predicted"/>
<accession>A0ABN9UY78</accession>
<protein>
    <submittedName>
        <fullName evidence="1">Uncharacterized protein</fullName>
    </submittedName>
</protein>
<comment type="caution">
    <text evidence="1">The sequence shown here is derived from an EMBL/GenBank/DDBJ whole genome shotgun (WGS) entry which is preliminary data.</text>
</comment>